<comment type="caution">
    <text evidence="2">The sequence shown here is derived from an EMBL/GenBank/DDBJ whole genome shotgun (WGS) entry which is preliminary data.</text>
</comment>
<dbReference type="RefSeq" id="WP_177265762.1">
    <property type="nucleotide sequence ID" value="NZ_JACRWC010000109.1"/>
</dbReference>
<dbReference type="Proteomes" id="UP000644115">
    <property type="component" value="Unassembled WGS sequence"/>
</dbReference>
<dbReference type="Pfam" id="PF03780">
    <property type="entry name" value="Asp23"/>
    <property type="match status" value="1"/>
</dbReference>
<evidence type="ECO:0000256" key="1">
    <source>
        <dbReference type="ARBA" id="ARBA00005721"/>
    </source>
</evidence>
<accession>A0A923NDD7</accession>
<gene>
    <name evidence="2" type="ORF">H8876_09105</name>
</gene>
<name>A0A923NDD7_9FIRM</name>
<evidence type="ECO:0000313" key="3">
    <source>
        <dbReference type="Proteomes" id="UP000644115"/>
    </source>
</evidence>
<dbReference type="InterPro" id="IPR005531">
    <property type="entry name" value="Asp23"/>
</dbReference>
<organism evidence="2 3">
    <name type="scientific">Lentihominibacter faecis</name>
    <dbReference type="NCBI Taxonomy" id="2764712"/>
    <lineage>
        <taxon>Bacteria</taxon>
        <taxon>Bacillati</taxon>
        <taxon>Bacillota</taxon>
        <taxon>Clostridia</taxon>
        <taxon>Peptostreptococcales</taxon>
        <taxon>Anaerovoracaceae</taxon>
        <taxon>Lentihominibacter</taxon>
    </lineage>
</organism>
<comment type="similarity">
    <text evidence="1">Belongs to the asp23 family.</text>
</comment>
<keyword evidence="3" id="KW-1185">Reference proteome</keyword>
<dbReference type="EMBL" id="JACRWC010000109">
    <property type="protein sequence ID" value="MBC6000156.1"/>
    <property type="molecule type" value="Genomic_DNA"/>
</dbReference>
<protein>
    <submittedName>
        <fullName evidence="2">Asp23/Gls24 family envelope stress response protein</fullName>
    </submittedName>
</protein>
<evidence type="ECO:0000313" key="2">
    <source>
        <dbReference type="EMBL" id="MBC6000156.1"/>
    </source>
</evidence>
<proteinExistence type="inferred from homology"/>
<dbReference type="AlphaFoldDB" id="A0A923NDD7"/>
<sequence length="133" mass="15219">MFDIETKLGEIHFPASTINRIVMEAVESCGDKVDILNYKGKYKNMMPWLASRMNIYKEEAGGIQVEETEEGMILTVYVVIHFGTSIKRVTEKLIDGIYENLERVMKIKPKTVKIVVTGTLSKNIVKRHIEVSR</sequence>
<reference evidence="2" key="1">
    <citation type="submission" date="2020-08" db="EMBL/GenBank/DDBJ databases">
        <authorList>
            <person name="Liu C."/>
            <person name="Sun Q."/>
        </authorList>
    </citation>
    <scope>NUCLEOTIDE SEQUENCE</scope>
    <source>
        <strain evidence="2">BX16</strain>
    </source>
</reference>